<name>A0A543AZK1_9ACTN</name>
<sequence length="287" mass="32655">MTSPSTAPPAPVAPPKRIFPKTTGLTALWRHRQSLSVLVRRDLAVKYQATVMGYLWSLIEPLGLAAIYWFIFGVLYDRAGLDGIEYPLYIVSGIFAWMWASSAMTESSTSLTSQSTLITTMRVPREVFPVARVFARFAEFLAGIPILLLFVVLFDGQVGWHTFNMLLAIVLQFMILTGLSFILASVNVLYRDVQRFMRLVMRCLFYGSPIIYPLSKVMDNPNVPEWAQILYQCNPFVGIMQLHRSAWIPEITASWFQLGISVGFSVFLLFFGRWLFYKLEPAVLKEL</sequence>
<proteinExistence type="inferred from homology"/>
<dbReference type="RefSeq" id="WP_142041805.1">
    <property type="nucleotide sequence ID" value="NZ_JBHTGS010000001.1"/>
</dbReference>
<dbReference type="PROSITE" id="PS51012">
    <property type="entry name" value="ABC_TM2"/>
    <property type="match status" value="1"/>
</dbReference>
<evidence type="ECO:0000256" key="1">
    <source>
        <dbReference type="ARBA" id="ARBA00004429"/>
    </source>
</evidence>
<comment type="caution">
    <text evidence="11">The sequence shown here is derived from an EMBL/GenBank/DDBJ whole genome shotgun (WGS) entry which is preliminary data.</text>
</comment>
<feature type="transmembrane region" description="Helical" evidence="9">
    <location>
        <begin position="133"/>
        <end position="154"/>
    </location>
</feature>
<keyword evidence="12" id="KW-1185">Reference proteome</keyword>
<dbReference type="AlphaFoldDB" id="A0A543AZK1"/>
<protein>
    <recommendedName>
        <fullName evidence="9">Transport permease protein</fullName>
    </recommendedName>
</protein>
<evidence type="ECO:0000256" key="6">
    <source>
        <dbReference type="ARBA" id="ARBA00022692"/>
    </source>
</evidence>
<organism evidence="11 12">
    <name type="scientific">Stackebrandtia endophytica</name>
    <dbReference type="NCBI Taxonomy" id="1496996"/>
    <lineage>
        <taxon>Bacteria</taxon>
        <taxon>Bacillati</taxon>
        <taxon>Actinomycetota</taxon>
        <taxon>Actinomycetes</taxon>
        <taxon>Glycomycetales</taxon>
        <taxon>Glycomycetaceae</taxon>
        <taxon>Stackebrandtia</taxon>
    </lineage>
</organism>
<dbReference type="GO" id="GO:0140359">
    <property type="term" value="F:ABC-type transporter activity"/>
    <property type="evidence" value="ECO:0007669"/>
    <property type="project" value="InterPro"/>
</dbReference>
<evidence type="ECO:0000256" key="4">
    <source>
        <dbReference type="ARBA" id="ARBA00022475"/>
    </source>
</evidence>
<evidence type="ECO:0000256" key="7">
    <source>
        <dbReference type="ARBA" id="ARBA00022989"/>
    </source>
</evidence>
<dbReference type="OrthoDB" id="9789409at2"/>
<evidence type="ECO:0000256" key="9">
    <source>
        <dbReference type="RuleBase" id="RU361157"/>
    </source>
</evidence>
<feature type="transmembrane region" description="Helical" evidence="9">
    <location>
        <begin position="88"/>
        <end position="112"/>
    </location>
</feature>
<feature type="domain" description="ABC transmembrane type-2" evidence="10">
    <location>
        <begin position="52"/>
        <end position="279"/>
    </location>
</feature>
<evidence type="ECO:0000259" key="10">
    <source>
        <dbReference type="PROSITE" id="PS51012"/>
    </source>
</evidence>
<keyword evidence="4 9" id="KW-1003">Cell membrane</keyword>
<dbReference type="GO" id="GO:0005886">
    <property type="term" value="C:plasma membrane"/>
    <property type="evidence" value="ECO:0007669"/>
    <property type="project" value="UniProtKB-SubCell"/>
</dbReference>
<evidence type="ECO:0000313" key="12">
    <source>
        <dbReference type="Proteomes" id="UP000317043"/>
    </source>
</evidence>
<evidence type="ECO:0000256" key="5">
    <source>
        <dbReference type="ARBA" id="ARBA00022519"/>
    </source>
</evidence>
<dbReference type="InParanoid" id="A0A543AZK1"/>
<dbReference type="Pfam" id="PF01061">
    <property type="entry name" value="ABC2_membrane"/>
    <property type="match status" value="1"/>
</dbReference>
<keyword evidence="6 9" id="KW-0812">Transmembrane</keyword>
<feature type="transmembrane region" description="Helical" evidence="9">
    <location>
        <begin position="255"/>
        <end position="276"/>
    </location>
</feature>
<feature type="transmembrane region" description="Helical" evidence="9">
    <location>
        <begin position="166"/>
        <end position="190"/>
    </location>
</feature>
<keyword evidence="8 9" id="KW-0472">Membrane</keyword>
<evidence type="ECO:0000313" key="11">
    <source>
        <dbReference type="EMBL" id="TQL78012.1"/>
    </source>
</evidence>
<comment type="subcellular location">
    <subcellularLocation>
        <location evidence="1">Cell inner membrane</location>
        <topology evidence="1">Multi-pass membrane protein</topology>
    </subcellularLocation>
    <subcellularLocation>
        <location evidence="9">Cell membrane</location>
        <topology evidence="9">Multi-pass membrane protein</topology>
    </subcellularLocation>
</comment>
<dbReference type="PANTHER" id="PTHR30413:SF8">
    <property type="entry name" value="TRANSPORT PERMEASE PROTEIN"/>
    <property type="match status" value="1"/>
</dbReference>
<dbReference type="InterPro" id="IPR047817">
    <property type="entry name" value="ABC2_TM_bact-type"/>
</dbReference>
<reference evidence="11 12" key="1">
    <citation type="submission" date="2019-06" db="EMBL/GenBank/DDBJ databases">
        <title>Sequencing the genomes of 1000 actinobacteria strains.</title>
        <authorList>
            <person name="Klenk H.-P."/>
        </authorList>
    </citation>
    <scope>NUCLEOTIDE SEQUENCE [LARGE SCALE GENOMIC DNA]</scope>
    <source>
        <strain evidence="11 12">DSM 45928</strain>
    </source>
</reference>
<dbReference type="EMBL" id="VFOW01000001">
    <property type="protein sequence ID" value="TQL78012.1"/>
    <property type="molecule type" value="Genomic_DNA"/>
</dbReference>
<keyword evidence="7 9" id="KW-1133">Transmembrane helix</keyword>
<comment type="caution">
    <text evidence="9">Lacks conserved residue(s) required for the propagation of feature annotation.</text>
</comment>
<comment type="similarity">
    <text evidence="2 9">Belongs to the ABC-2 integral membrane protein family.</text>
</comment>
<gene>
    <name evidence="11" type="ORF">FB566_3587</name>
</gene>
<keyword evidence="5" id="KW-0997">Cell inner membrane</keyword>
<evidence type="ECO:0000256" key="2">
    <source>
        <dbReference type="ARBA" id="ARBA00007783"/>
    </source>
</evidence>
<evidence type="ECO:0000256" key="8">
    <source>
        <dbReference type="ARBA" id="ARBA00023136"/>
    </source>
</evidence>
<dbReference type="InterPro" id="IPR013525">
    <property type="entry name" value="ABC2_TM"/>
</dbReference>
<accession>A0A543AZK1</accession>
<evidence type="ECO:0000256" key="3">
    <source>
        <dbReference type="ARBA" id="ARBA00022448"/>
    </source>
</evidence>
<keyword evidence="3 9" id="KW-0813">Transport</keyword>
<dbReference type="GO" id="GO:0015920">
    <property type="term" value="P:lipopolysaccharide transport"/>
    <property type="evidence" value="ECO:0007669"/>
    <property type="project" value="TreeGrafter"/>
</dbReference>
<dbReference type="Proteomes" id="UP000317043">
    <property type="component" value="Unassembled WGS sequence"/>
</dbReference>
<feature type="transmembrane region" description="Helical" evidence="9">
    <location>
        <begin position="54"/>
        <end position="76"/>
    </location>
</feature>
<dbReference type="PANTHER" id="PTHR30413">
    <property type="entry name" value="INNER MEMBRANE TRANSPORT PERMEASE"/>
    <property type="match status" value="1"/>
</dbReference>